<dbReference type="SUPFAM" id="SSF160527">
    <property type="entry name" value="V-type ATPase subunit E-like"/>
    <property type="match status" value="1"/>
</dbReference>
<dbReference type="Pfam" id="PF01991">
    <property type="entry name" value="vATP-synt_E"/>
    <property type="match status" value="1"/>
</dbReference>
<dbReference type="Gene3D" id="6.10.250.1620">
    <property type="match status" value="1"/>
</dbReference>
<keyword evidence="3" id="KW-0406">Ion transport</keyword>
<dbReference type="InterPro" id="IPR002842">
    <property type="entry name" value="ATPase_V1_Esu"/>
</dbReference>
<gene>
    <name evidence="4" type="ORF">M153_15634000646</name>
</gene>
<protein>
    <submittedName>
        <fullName evidence="4">Vacuolar atp synthase subunit e</fullName>
    </submittedName>
</protein>
<sequence>MEHSGTFNQEKATIDKMITFIYFEAKEKINELKIKALEDYNTEKSKLIKEATDQEEIKLKKQTDEIRINRLKKLSDVKMKYKLKLSEKKLEKINEIFKKSEQRLKNVRLSHNLIKESLNNIEGNNLIAYVLPNDKERIKNYDNSRISQVYDLDVSFLGGIILTNEDESVIVDNSFFKRLETIRIKGMPMISKKLFNGE</sequence>
<dbReference type="Proteomes" id="UP000051530">
    <property type="component" value="Unassembled WGS sequence"/>
</dbReference>
<dbReference type="InterPro" id="IPR038495">
    <property type="entry name" value="ATPase_E_C"/>
</dbReference>
<comment type="caution">
    <text evidence="4">The sequence shown here is derived from an EMBL/GenBank/DDBJ whole genome shotgun (WGS) entry which is preliminary data.</text>
</comment>
<proteinExistence type="inferred from homology"/>
<name>A0A0R0LX14_9MICR</name>
<evidence type="ECO:0000256" key="1">
    <source>
        <dbReference type="ARBA" id="ARBA00005901"/>
    </source>
</evidence>
<accession>A0A0R0LX14</accession>
<dbReference type="GO" id="GO:0046961">
    <property type="term" value="F:proton-transporting ATPase activity, rotational mechanism"/>
    <property type="evidence" value="ECO:0007669"/>
    <property type="project" value="InterPro"/>
</dbReference>
<comment type="similarity">
    <text evidence="1">Belongs to the V-ATPase E subunit family.</text>
</comment>
<dbReference type="OrthoDB" id="10263003at2759"/>
<evidence type="ECO:0000313" key="4">
    <source>
        <dbReference type="EMBL" id="KRH91982.1"/>
    </source>
</evidence>
<evidence type="ECO:0000256" key="2">
    <source>
        <dbReference type="ARBA" id="ARBA00022448"/>
    </source>
</evidence>
<evidence type="ECO:0000256" key="3">
    <source>
        <dbReference type="ARBA" id="ARBA00023065"/>
    </source>
</evidence>
<organism evidence="4 5">
    <name type="scientific">Pseudoloma neurophilia</name>
    <dbReference type="NCBI Taxonomy" id="146866"/>
    <lineage>
        <taxon>Eukaryota</taxon>
        <taxon>Fungi</taxon>
        <taxon>Fungi incertae sedis</taxon>
        <taxon>Microsporidia</taxon>
        <taxon>Pseudoloma</taxon>
    </lineage>
</organism>
<dbReference type="GO" id="GO:0033178">
    <property type="term" value="C:proton-transporting two-sector ATPase complex, catalytic domain"/>
    <property type="evidence" value="ECO:0007669"/>
    <property type="project" value="InterPro"/>
</dbReference>
<dbReference type="VEuPathDB" id="MicrosporidiaDB:M153_15634000646"/>
<evidence type="ECO:0000313" key="5">
    <source>
        <dbReference type="Proteomes" id="UP000051530"/>
    </source>
</evidence>
<reference evidence="4 5" key="1">
    <citation type="submission" date="2015-07" db="EMBL/GenBank/DDBJ databases">
        <title>The genome of Pseudoloma neurophilia, a relevant intracellular parasite of the zebrafish.</title>
        <authorList>
            <person name="Ndikumana S."/>
            <person name="Pelin A."/>
            <person name="Sanders J."/>
            <person name="Corradi N."/>
        </authorList>
    </citation>
    <scope>NUCLEOTIDE SEQUENCE [LARGE SCALE GENOMIC DNA]</scope>
    <source>
        <strain evidence="4 5">MK1</strain>
    </source>
</reference>
<dbReference type="AlphaFoldDB" id="A0A0R0LX14"/>
<keyword evidence="2" id="KW-0813">Transport</keyword>
<dbReference type="EMBL" id="LGUB01001330">
    <property type="protein sequence ID" value="KRH91982.1"/>
    <property type="molecule type" value="Genomic_DNA"/>
</dbReference>
<dbReference type="Gene3D" id="3.30.2320.30">
    <property type="entry name" value="ATP synthase, E subunit, C-terminal"/>
    <property type="match status" value="1"/>
</dbReference>
<keyword evidence="5" id="KW-1185">Reference proteome</keyword>
<dbReference type="PANTHER" id="PTHR45715">
    <property type="entry name" value="ATPASE H+-TRANSPORTING V1 SUBUNIT E1A-RELATED"/>
    <property type="match status" value="1"/>
</dbReference>